<dbReference type="Pfam" id="PF02416">
    <property type="entry name" value="TatA_B_E"/>
    <property type="match status" value="1"/>
</dbReference>
<evidence type="ECO:0000256" key="8">
    <source>
        <dbReference type="ARBA" id="ARBA00025340"/>
    </source>
</evidence>
<protein>
    <recommendedName>
        <fullName evidence="11">Sec-independent protein translocase protein TatA</fullName>
    </recommendedName>
</protein>
<comment type="function">
    <text evidence="8">Part of the twin-arginine translocation (Tat) system that transports large folded proteins containing a characteristic twin-arginine motif in their signal peptide across the thylakoid membrane. Involved in delta pH-dependent protein transport required for chloroplast development, especially thylakoid membrane formation. TATC and TATB mediate precursor recognition, whereas TATA facilitates translocation.</text>
</comment>
<evidence type="ECO:0000256" key="1">
    <source>
        <dbReference type="ARBA" id="ARBA00004581"/>
    </source>
</evidence>
<name>A0A7J7M0G5_9MAGN</name>
<dbReference type="PANTHER" id="PTHR33162:SF1">
    <property type="entry name" value="SEC-INDEPENDENT PROTEIN TRANSLOCASE PROTEIN TATA, CHLOROPLASTIC"/>
    <property type="match status" value="1"/>
</dbReference>
<evidence type="ECO:0000256" key="6">
    <source>
        <dbReference type="ARBA" id="ARBA00023010"/>
    </source>
</evidence>
<dbReference type="PANTHER" id="PTHR33162">
    <property type="entry name" value="SEC-INDEPENDENT PROTEIN TRANSLOCASE PROTEIN TATA, CHLOROPLASTIC"/>
    <property type="match status" value="1"/>
</dbReference>
<accession>A0A7J7M0G5</accession>
<keyword evidence="10" id="KW-1185">Reference proteome</keyword>
<organism evidence="9 10">
    <name type="scientific">Kingdonia uniflora</name>
    <dbReference type="NCBI Taxonomy" id="39325"/>
    <lineage>
        <taxon>Eukaryota</taxon>
        <taxon>Viridiplantae</taxon>
        <taxon>Streptophyta</taxon>
        <taxon>Embryophyta</taxon>
        <taxon>Tracheophyta</taxon>
        <taxon>Spermatophyta</taxon>
        <taxon>Magnoliopsida</taxon>
        <taxon>Ranunculales</taxon>
        <taxon>Circaeasteraceae</taxon>
        <taxon>Kingdonia</taxon>
    </lineage>
</organism>
<dbReference type="NCBIfam" id="NF011430">
    <property type="entry name" value="PRK14861.1"/>
    <property type="match status" value="1"/>
</dbReference>
<dbReference type="HAMAP" id="MF_00236">
    <property type="entry name" value="TatA_E"/>
    <property type="match status" value="1"/>
</dbReference>
<dbReference type="EMBL" id="JACGCM010001848">
    <property type="protein sequence ID" value="KAF6148332.1"/>
    <property type="molecule type" value="Genomic_DNA"/>
</dbReference>
<dbReference type="Proteomes" id="UP000541444">
    <property type="component" value="Unassembled WGS sequence"/>
</dbReference>
<dbReference type="PRINTS" id="PR01506">
    <property type="entry name" value="TATBPROTEIN"/>
</dbReference>
<evidence type="ECO:0000313" key="9">
    <source>
        <dbReference type="EMBL" id="KAF6148332.1"/>
    </source>
</evidence>
<dbReference type="AlphaFoldDB" id="A0A7J7M0G5"/>
<reference evidence="9 10" key="1">
    <citation type="journal article" date="2020" name="IScience">
        <title>Genome Sequencing of the Endangered Kingdonia uniflora (Circaeasteraceae, Ranunculales) Reveals Potential Mechanisms of Evolutionary Specialization.</title>
        <authorList>
            <person name="Sun Y."/>
            <person name="Deng T."/>
            <person name="Zhang A."/>
            <person name="Moore M.J."/>
            <person name="Landis J.B."/>
            <person name="Lin N."/>
            <person name="Zhang H."/>
            <person name="Zhang X."/>
            <person name="Huang J."/>
            <person name="Zhang X."/>
            <person name="Sun H."/>
            <person name="Wang H."/>
        </authorList>
    </citation>
    <scope>NUCLEOTIDE SEQUENCE [LARGE SCALE GENOMIC DNA]</scope>
    <source>
        <strain evidence="9">TB1705</strain>
        <tissue evidence="9">Leaf</tissue>
    </source>
</reference>
<evidence type="ECO:0000313" key="10">
    <source>
        <dbReference type="Proteomes" id="UP000541444"/>
    </source>
</evidence>
<evidence type="ECO:0000256" key="3">
    <source>
        <dbReference type="ARBA" id="ARBA00022692"/>
    </source>
</evidence>
<dbReference type="InterPro" id="IPR003369">
    <property type="entry name" value="TatA/B/E"/>
</dbReference>
<dbReference type="GO" id="GO:0009535">
    <property type="term" value="C:chloroplast thylakoid membrane"/>
    <property type="evidence" value="ECO:0007669"/>
    <property type="project" value="UniProtKB-SubCell"/>
</dbReference>
<dbReference type="NCBIfam" id="TIGR01411">
    <property type="entry name" value="tatAE"/>
    <property type="match status" value="1"/>
</dbReference>
<evidence type="ECO:0000256" key="2">
    <source>
        <dbReference type="ARBA" id="ARBA00022448"/>
    </source>
</evidence>
<sequence>MEMTPTTLSLQRPHFHLLSSSFINNDATTTLFMRKTSNCLISMKSRNRRGQKQRGGLNCECMFGLGVPEIVVIVGVATLLFGPKKLPEFGRGIGQTVKSFQQAAKEFESELRKESEISVEPVVEERTVLKKEEK</sequence>
<dbReference type="NCBIfam" id="NF011429">
    <property type="entry name" value="PRK14857.1"/>
    <property type="match status" value="1"/>
</dbReference>
<evidence type="ECO:0000256" key="5">
    <source>
        <dbReference type="ARBA" id="ARBA00022989"/>
    </source>
</evidence>
<evidence type="ECO:0000256" key="4">
    <source>
        <dbReference type="ARBA" id="ARBA00022927"/>
    </source>
</evidence>
<evidence type="ECO:0008006" key="11">
    <source>
        <dbReference type="Google" id="ProtNLM"/>
    </source>
</evidence>
<dbReference type="GO" id="GO:0006886">
    <property type="term" value="P:intracellular protein transport"/>
    <property type="evidence" value="ECO:0007669"/>
    <property type="project" value="UniProtKB-ARBA"/>
</dbReference>
<dbReference type="GO" id="GO:0043953">
    <property type="term" value="P:protein transport by the Tat complex"/>
    <property type="evidence" value="ECO:0007669"/>
    <property type="project" value="InterPro"/>
</dbReference>
<gene>
    <name evidence="9" type="ORF">GIB67_025551</name>
</gene>
<keyword evidence="2" id="KW-0813">Transport</keyword>
<dbReference type="InterPro" id="IPR006312">
    <property type="entry name" value="TatA/E"/>
</dbReference>
<comment type="subcellular location">
    <subcellularLocation>
        <location evidence="1">Plastid</location>
        <location evidence="1">Chloroplast thylakoid membrane</location>
        <topology evidence="1">Single-pass membrane protein</topology>
    </subcellularLocation>
</comment>
<keyword evidence="7" id="KW-0472">Membrane</keyword>
<keyword evidence="3" id="KW-0812">Transmembrane</keyword>
<dbReference type="OrthoDB" id="1923722at2759"/>
<comment type="caution">
    <text evidence="9">The sequence shown here is derived from an EMBL/GenBank/DDBJ whole genome shotgun (WGS) entry which is preliminary data.</text>
</comment>
<proteinExistence type="inferred from homology"/>
<evidence type="ECO:0000256" key="7">
    <source>
        <dbReference type="ARBA" id="ARBA00023136"/>
    </source>
</evidence>
<keyword evidence="6" id="KW-0811">Translocation</keyword>
<keyword evidence="5" id="KW-1133">Transmembrane helix</keyword>
<dbReference type="Gene3D" id="1.20.5.3310">
    <property type="match status" value="1"/>
</dbReference>
<keyword evidence="4" id="KW-0653">Protein transport</keyword>